<gene>
    <name evidence="3" type="ORF">AJ80_08947</name>
</gene>
<protein>
    <submittedName>
        <fullName evidence="3">Uncharacterized protein</fullName>
    </submittedName>
</protein>
<dbReference type="AlphaFoldDB" id="A0A2B7WYX2"/>
<feature type="compositionally biased region" description="Low complexity" evidence="2">
    <location>
        <begin position="29"/>
        <end position="43"/>
    </location>
</feature>
<keyword evidence="1" id="KW-0175">Coiled coil</keyword>
<accession>A0A2B7WYX2</accession>
<evidence type="ECO:0000313" key="3">
    <source>
        <dbReference type="EMBL" id="PGH01875.1"/>
    </source>
</evidence>
<name>A0A2B7WYX2_POLH7</name>
<dbReference type="Proteomes" id="UP000224634">
    <property type="component" value="Unassembled WGS sequence"/>
</dbReference>
<dbReference type="OrthoDB" id="4173308at2759"/>
<reference evidence="3 4" key="1">
    <citation type="submission" date="2017-10" db="EMBL/GenBank/DDBJ databases">
        <title>Comparative genomics in systemic dimorphic fungi from Ajellomycetaceae.</title>
        <authorList>
            <person name="Munoz J.F."/>
            <person name="Mcewen J.G."/>
            <person name="Clay O.K."/>
            <person name="Cuomo C.A."/>
        </authorList>
    </citation>
    <scope>NUCLEOTIDE SEQUENCE [LARGE SCALE GENOMIC DNA]</scope>
    <source>
        <strain evidence="3 4">UAMH7299</strain>
    </source>
</reference>
<feature type="region of interest" description="Disordered" evidence="2">
    <location>
        <begin position="55"/>
        <end position="81"/>
    </location>
</feature>
<keyword evidence="4" id="KW-1185">Reference proteome</keyword>
<feature type="coiled-coil region" evidence="1">
    <location>
        <begin position="172"/>
        <end position="238"/>
    </location>
</feature>
<evidence type="ECO:0000256" key="1">
    <source>
        <dbReference type="SAM" id="Coils"/>
    </source>
</evidence>
<organism evidence="3 4">
    <name type="scientific">Polytolypa hystricis (strain UAMH7299)</name>
    <dbReference type="NCBI Taxonomy" id="1447883"/>
    <lineage>
        <taxon>Eukaryota</taxon>
        <taxon>Fungi</taxon>
        <taxon>Dikarya</taxon>
        <taxon>Ascomycota</taxon>
        <taxon>Pezizomycotina</taxon>
        <taxon>Eurotiomycetes</taxon>
        <taxon>Eurotiomycetidae</taxon>
        <taxon>Onygenales</taxon>
        <taxon>Onygenales incertae sedis</taxon>
        <taxon>Polytolypa</taxon>
    </lineage>
</organism>
<sequence>MAGHDIIGNEENRRRRYKITLAKDTEHYSPTTTSSRSSPCTPCLDESVTSYSCSSDDEYVTAPSSSSSEIPTPTSPISHREDETVPAAEVDFLLSNAELNRINDLASLRDEYEDKFRYLTEERDAIIQQKLHWQTKFVSATNARSRFRMCKVSLERENVQLRNVKCALVRDKKALRKVNDQQCQQIEALEVKAQKAKASFSAAVQLYVALCQKARAEKVEVSEEIASLRVRVEELEENSLRDAGGCCP</sequence>
<feature type="compositionally biased region" description="Low complexity" evidence="2">
    <location>
        <begin position="63"/>
        <end position="77"/>
    </location>
</feature>
<feature type="region of interest" description="Disordered" evidence="2">
    <location>
        <begin position="20"/>
        <end position="43"/>
    </location>
</feature>
<proteinExistence type="predicted"/>
<comment type="caution">
    <text evidence="3">The sequence shown here is derived from an EMBL/GenBank/DDBJ whole genome shotgun (WGS) entry which is preliminary data.</text>
</comment>
<evidence type="ECO:0000256" key="2">
    <source>
        <dbReference type="SAM" id="MobiDB-lite"/>
    </source>
</evidence>
<evidence type="ECO:0000313" key="4">
    <source>
        <dbReference type="Proteomes" id="UP000224634"/>
    </source>
</evidence>
<dbReference type="EMBL" id="PDNA01000231">
    <property type="protein sequence ID" value="PGH01875.1"/>
    <property type="molecule type" value="Genomic_DNA"/>
</dbReference>